<feature type="transmembrane region" description="Helical" evidence="1">
    <location>
        <begin position="112"/>
        <end position="134"/>
    </location>
</feature>
<proteinExistence type="predicted"/>
<evidence type="ECO:0000256" key="1">
    <source>
        <dbReference type="SAM" id="Phobius"/>
    </source>
</evidence>
<keyword evidence="1" id="KW-1133">Transmembrane helix</keyword>
<comment type="caution">
    <text evidence="3">The sequence shown here is derived from an EMBL/GenBank/DDBJ whole genome shotgun (WGS) entry which is preliminary data.</text>
</comment>
<dbReference type="RefSeq" id="WP_133958182.1">
    <property type="nucleotide sequence ID" value="NZ_SORI01000015.1"/>
</dbReference>
<sequence>MELRLKYAESLFLLVIGAVSVLFLVLSREYSAMARSVPNICAVFALLTIAFRLWQIWSRDSLRGAVLRIHQRSVPFIIMLAVYTAGVFLIGFMLSSLVFVPVCMYWMGQRQIFRIAVITVAYVALIYLVFVVGFRMPLPDSLVGF</sequence>
<feature type="domain" description="DUF1468" evidence="2">
    <location>
        <begin position="11"/>
        <end position="139"/>
    </location>
</feature>
<protein>
    <submittedName>
        <fullName evidence="3">Tripartite tricarboxylate transporter TctB family protein</fullName>
    </submittedName>
</protein>
<dbReference type="Proteomes" id="UP000295066">
    <property type="component" value="Unassembled WGS sequence"/>
</dbReference>
<keyword evidence="4" id="KW-1185">Reference proteome</keyword>
<gene>
    <name evidence="3" type="ORF">C8D99_11547</name>
</gene>
<dbReference type="Pfam" id="PF07331">
    <property type="entry name" value="TctB"/>
    <property type="match status" value="1"/>
</dbReference>
<dbReference type="EMBL" id="SORI01000015">
    <property type="protein sequence ID" value="TDY58029.1"/>
    <property type="molecule type" value="Genomic_DNA"/>
</dbReference>
<accession>A0A4R8M3K9</accession>
<feature type="transmembrane region" description="Helical" evidence="1">
    <location>
        <begin position="6"/>
        <end position="25"/>
    </location>
</feature>
<keyword evidence="1" id="KW-0812">Transmembrane</keyword>
<organism evidence="3 4">
    <name type="scientific">Aminivibrio pyruvatiphilus</name>
    <dbReference type="NCBI Taxonomy" id="1005740"/>
    <lineage>
        <taxon>Bacteria</taxon>
        <taxon>Thermotogati</taxon>
        <taxon>Synergistota</taxon>
        <taxon>Synergistia</taxon>
        <taxon>Synergistales</taxon>
        <taxon>Aminobacteriaceae</taxon>
        <taxon>Aminivibrio</taxon>
    </lineage>
</organism>
<keyword evidence="1" id="KW-0472">Membrane</keyword>
<evidence type="ECO:0000313" key="3">
    <source>
        <dbReference type="EMBL" id="TDY58029.1"/>
    </source>
</evidence>
<name>A0A4R8M3K9_9BACT</name>
<evidence type="ECO:0000313" key="4">
    <source>
        <dbReference type="Proteomes" id="UP000295066"/>
    </source>
</evidence>
<evidence type="ECO:0000259" key="2">
    <source>
        <dbReference type="Pfam" id="PF07331"/>
    </source>
</evidence>
<feature type="transmembrane region" description="Helical" evidence="1">
    <location>
        <begin position="37"/>
        <end position="57"/>
    </location>
</feature>
<dbReference type="AlphaFoldDB" id="A0A4R8M3K9"/>
<feature type="transmembrane region" description="Helical" evidence="1">
    <location>
        <begin position="77"/>
        <end position="100"/>
    </location>
</feature>
<dbReference type="InterPro" id="IPR009936">
    <property type="entry name" value="DUF1468"/>
</dbReference>
<reference evidence="3 4" key="1">
    <citation type="submission" date="2019-03" db="EMBL/GenBank/DDBJ databases">
        <title>Genomic Encyclopedia of Type Strains, Phase IV (KMG-IV): sequencing the most valuable type-strain genomes for metagenomic binning, comparative biology and taxonomic classification.</title>
        <authorList>
            <person name="Goeker M."/>
        </authorList>
    </citation>
    <scope>NUCLEOTIDE SEQUENCE [LARGE SCALE GENOMIC DNA]</scope>
    <source>
        <strain evidence="3 4">DSM 25964</strain>
    </source>
</reference>